<dbReference type="InterPro" id="IPR003142">
    <property type="entry name" value="BPL_C"/>
</dbReference>
<dbReference type="PANTHER" id="PTHR12835:SF5">
    <property type="entry name" value="BIOTIN--PROTEIN LIGASE"/>
    <property type="match status" value="1"/>
</dbReference>
<comment type="caution">
    <text evidence="8">The sequence shown here is derived from an EMBL/GenBank/DDBJ whole genome shotgun (WGS) entry which is preliminary data.</text>
</comment>
<keyword evidence="9" id="KW-1185">Reference proteome</keyword>
<evidence type="ECO:0000256" key="1">
    <source>
        <dbReference type="ARBA" id="ARBA00022598"/>
    </source>
</evidence>
<dbReference type="CDD" id="cd16442">
    <property type="entry name" value="BPL"/>
    <property type="match status" value="1"/>
</dbReference>
<keyword evidence="1 8" id="KW-0436">Ligase</keyword>
<evidence type="ECO:0000256" key="2">
    <source>
        <dbReference type="ARBA" id="ARBA00022741"/>
    </source>
</evidence>
<dbReference type="Gene3D" id="3.30.930.10">
    <property type="entry name" value="Bira Bifunctional Protein, Domain 2"/>
    <property type="match status" value="1"/>
</dbReference>
<keyword evidence="4" id="KW-0092">Biotin</keyword>
<feature type="domain" description="BPL/LPL catalytic" evidence="7">
    <location>
        <begin position="1"/>
        <end position="185"/>
    </location>
</feature>
<name>A0A231UUK7_9HYPH</name>
<dbReference type="InterPro" id="IPR008988">
    <property type="entry name" value="Transcriptional_repressor_C"/>
</dbReference>
<dbReference type="RefSeq" id="WP_094078402.1">
    <property type="nucleotide sequence ID" value="NZ_NBYO01000003.1"/>
</dbReference>
<dbReference type="Gene3D" id="2.30.30.100">
    <property type="match status" value="1"/>
</dbReference>
<sequence length="250" mass="26849">MLADPRWPEGVGLIALGDVDSTNVEARRRASAGETGPVWIMAERQLAGRARRGRSWVSEPGNLYASLLLPLDGRASLAGTLPLVAALAVHRAIGHFLPYADRRLRLKWPNDVLIDGAKVNGILLEAVDEPSGLSIIIGCGINCRHHPDNPAYPATHLSAEGADVAAAGLMPYLAAEMAEALILWDNGNGFAAIRQLWMDRAQGIGKPIRVNLDNDTLTGLFAGLDSEGYLMLERPDGQLSRISAGDLFFK</sequence>
<organism evidence="8 9">
    <name type="scientific">Notoacmeibacter marinus</name>
    <dbReference type="NCBI Taxonomy" id="1876515"/>
    <lineage>
        <taxon>Bacteria</taxon>
        <taxon>Pseudomonadati</taxon>
        <taxon>Pseudomonadota</taxon>
        <taxon>Alphaproteobacteria</taxon>
        <taxon>Hyphomicrobiales</taxon>
        <taxon>Notoacmeibacteraceae</taxon>
        <taxon>Notoacmeibacter</taxon>
    </lineage>
</organism>
<dbReference type="AlphaFoldDB" id="A0A231UUK7"/>
<dbReference type="EMBL" id="NBYO01000003">
    <property type="protein sequence ID" value="OXS99618.1"/>
    <property type="molecule type" value="Genomic_DNA"/>
</dbReference>
<dbReference type="SUPFAM" id="SSF50037">
    <property type="entry name" value="C-terminal domain of transcriptional repressors"/>
    <property type="match status" value="1"/>
</dbReference>
<dbReference type="Proteomes" id="UP000215405">
    <property type="component" value="Unassembled WGS sequence"/>
</dbReference>
<dbReference type="InterPro" id="IPR045864">
    <property type="entry name" value="aa-tRNA-synth_II/BPL/LPL"/>
</dbReference>
<dbReference type="InterPro" id="IPR004408">
    <property type="entry name" value="Biotin_CoA_COase_ligase"/>
</dbReference>
<dbReference type="InterPro" id="IPR004143">
    <property type="entry name" value="BPL_LPL_catalytic"/>
</dbReference>
<dbReference type="PROSITE" id="PS51733">
    <property type="entry name" value="BPL_LPL_CATALYTIC"/>
    <property type="match status" value="1"/>
</dbReference>
<accession>A0A231UUK7</accession>
<evidence type="ECO:0000313" key="8">
    <source>
        <dbReference type="EMBL" id="OXS99618.1"/>
    </source>
</evidence>
<dbReference type="Pfam" id="PF02237">
    <property type="entry name" value="BPL_C"/>
    <property type="match status" value="1"/>
</dbReference>
<proteinExistence type="predicted"/>
<reference evidence="9" key="1">
    <citation type="journal article" date="2017" name="Int. J. Syst. Evol. Microbiol.">
        <title>Notoacmeibacter marinus gen. nov., sp. nov., isolated from the gut of a limpet and proposal of Notoacmeibacteraceae fam. nov. in the order Rhizobiales of the class Alphaproteobacteria.</title>
        <authorList>
            <person name="Huang Z."/>
            <person name="Guo F."/>
            <person name="Lai Q."/>
        </authorList>
    </citation>
    <scope>NUCLEOTIDE SEQUENCE [LARGE SCALE GENOMIC DNA]</scope>
    <source>
        <strain evidence="9">XMTR2A4</strain>
    </source>
</reference>
<protein>
    <recommendedName>
        <fullName evidence="5">biotin--[biotin carboxyl-carrier protein] ligase</fullName>
        <ecNumber evidence="5">6.3.4.15</ecNumber>
    </recommendedName>
</protein>
<evidence type="ECO:0000256" key="4">
    <source>
        <dbReference type="ARBA" id="ARBA00023267"/>
    </source>
</evidence>
<dbReference type="Pfam" id="PF03099">
    <property type="entry name" value="BPL_LplA_LipB"/>
    <property type="match status" value="1"/>
</dbReference>
<evidence type="ECO:0000256" key="3">
    <source>
        <dbReference type="ARBA" id="ARBA00022840"/>
    </source>
</evidence>
<dbReference type="NCBIfam" id="TIGR00121">
    <property type="entry name" value="birA_ligase"/>
    <property type="match status" value="1"/>
</dbReference>
<dbReference type="GO" id="GO:0005737">
    <property type="term" value="C:cytoplasm"/>
    <property type="evidence" value="ECO:0007669"/>
    <property type="project" value="TreeGrafter"/>
</dbReference>
<comment type="catalytic activity">
    <reaction evidence="6">
        <text>biotin + L-lysyl-[protein] + ATP = N(6)-biotinyl-L-lysyl-[protein] + AMP + diphosphate + H(+)</text>
        <dbReference type="Rhea" id="RHEA:11756"/>
        <dbReference type="Rhea" id="RHEA-COMP:9752"/>
        <dbReference type="Rhea" id="RHEA-COMP:10505"/>
        <dbReference type="ChEBI" id="CHEBI:15378"/>
        <dbReference type="ChEBI" id="CHEBI:29969"/>
        <dbReference type="ChEBI" id="CHEBI:30616"/>
        <dbReference type="ChEBI" id="CHEBI:33019"/>
        <dbReference type="ChEBI" id="CHEBI:57586"/>
        <dbReference type="ChEBI" id="CHEBI:83144"/>
        <dbReference type="ChEBI" id="CHEBI:456215"/>
        <dbReference type="EC" id="6.3.4.15"/>
    </reaction>
</comment>
<dbReference type="GO" id="GO:0004077">
    <property type="term" value="F:biotin--[biotin carboxyl-carrier protein] ligase activity"/>
    <property type="evidence" value="ECO:0007669"/>
    <property type="project" value="UniProtKB-EC"/>
</dbReference>
<keyword evidence="2" id="KW-0547">Nucleotide-binding</keyword>
<dbReference type="GO" id="GO:0005524">
    <property type="term" value="F:ATP binding"/>
    <property type="evidence" value="ECO:0007669"/>
    <property type="project" value="UniProtKB-KW"/>
</dbReference>
<evidence type="ECO:0000256" key="5">
    <source>
        <dbReference type="ARBA" id="ARBA00024227"/>
    </source>
</evidence>
<dbReference type="SUPFAM" id="SSF55681">
    <property type="entry name" value="Class II aaRS and biotin synthetases"/>
    <property type="match status" value="1"/>
</dbReference>
<gene>
    <name evidence="8" type="ORF">B7H23_13905</name>
</gene>
<evidence type="ECO:0000313" key="9">
    <source>
        <dbReference type="Proteomes" id="UP000215405"/>
    </source>
</evidence>
<evidence type="ECO:0000256" key="6">
    <source>
        <dbReference type="ARBA" id="ARBA00047846"/>
    </source>
</evidence>
<dbReference type="EC" id="6.3.4.15" evidence="5"/>
<evidence type="ECO:0000259" key="7">
    <source>
        <dbReference type="PROSITE" id="PS51733"/>
    </source>
</evidence>
<dbReference type="PANTHER" id="PTHR12835">
    <property type="entry name" value="BIOTIN PROTEIN LIGASE"/>
    <property type="match status" value="1"/>
</dbReference>
<keyword evidence="3" id="KW-0067">ATP-binding</keyword>